<feature type="region of interest" description="Disordered" evidence="1">
    <location>
        <begin position="832"/>
        <end position="859"/>
    </location>
</feature>
<dbReference type="InterPro" id="IPR013320">
    <property type="entry name" value="ConA-like_dom_sf"/>
</dbReference>
<feature type="compositionally biased region" description="Polar residues" evidence="1">
    <location>
        <begin position="1647"/>
        <end position="1659"/>
    </location>
</feature>
<feature type="compositionally biased region" description="Basic and acidic residues" evidence="1">
    <location>
        <begin position="1621"/>
        <end position="1642"/>
    </location>
</feature>
<feature type="compositionally biased region" description="Basic and acidic residues" evidence="1">
    <location>
        <begin position="2063"/>
        <end position="2073"/>
    </location>
</feature>
<feature type="compositionally biased region" description="Low complexity" evidence="1">
    <location>
        <begin position="2265"/>
        <end position="2274"/>
    </location>
</feature>
<evidence type="ECO:0000256" key="1">
    <source>
        <dbReference type="SAM" id="MobiDB-lite"/>
    </source>
</evidence>
<feature type="compositionally biased region" description="Basic and acidic residues" evidence="1">
    <location>
        <begin position="1592"/>
        <end position="1612"/>
    </location>
</feature>
<keyword evidence="4" id="KW-1185">Reference proteome</keyword>
<dbReference type="RefSeq" id="XP_012337155.1">
    <property type="nucleotide sequence ID" value="XM_012481732.1"/>
</dbReference>
<evidence type="ECO:0000259" key="2">
    <source>
        <dbReference type="PROSITE" id="PS50188"/>
    </source>
</evidence>
<accession>A0A0D9QGZ3</accession>
<feature type="region of interest" description="Disordered" evidence="1">
    <location>
        <begin position="2040"/>
        <end position="2177"/>
    </location>
</feature>
<feature type="domain" description="B30.2/SPRY" evidence="2">
    <location>
        <begin position="1197"/>
        <end position="1383"/>
    </location>
</feature>
<dbReference type="InterPro" id="IPR003877">
    <property type="entry name" value="SPRY_dom"/>
</dbReference>
<dbReference type="InterPro" id="IPR013144">
    <property type="entry name" value="CRA_dom"/>
</dbReference>
<dbReference type="InterPro" id="IPR001870">
    <property type="entry name" value="B30.2/SPRY"/>
</dbReference>
<proteinExistence type="predicted"/>
<dbReference type="Proteomes" id="UP000054561">
    <property type="component" value="Unassembled WGS sequence"/>
</dbReference>
<dbReference type="PANTHER" id="PTHR36812:SF9">
    <property type="entry name" value="MYB-LIKE PROTEIN X ISOFORM X1"/>
    <property type="match status" value="1"/>
</dbReference>
<dbReference type="SUPFAM" id="SSF49899">
    <property type="entry name" value="Concanavalin A-like lectins/glucanases"/>
    <property type="match status" value="1"/>
</dbReference>
<feature type="compositionally biased region" description="Polar residues" evidence="1">
    <location>
        <begin position="2102"/>
        <end position="2112"/>
    </location>
</feature>
<dbReference type="SMART" id="SM00449">
    <property type="entry name" value="SPRY"/>
    <property type="match status" value="1"/>
</dbReference>
<dbReference type="CDD" id="cd12885">
    <property type="entry name" value="SPRY_RanBP_like"/>
    <property type="match status" value="1"/>
</dbReference>
<dbReference type="EMBL" id="KQ001698">
    <property type="protein sequence ID" value="KJP86228.1"/>
    <property type="molecule type" value="Genomic_DNA"/>
</dbReference>
<feature type="compositionally biased region" description="Polar residues" evidence="1">
    <location>
        <begin position="2160"/>
        <end position="2174"/>
    </location>
</feature>
<dbReference type="SMART" id="SM00757">
    <property type="entry name" value="CRA"/>
    <property type="match status" value="1"/>
</dbReference>
<feature type="compositionally biased region" description="Basic and acidic residues" evidence="1">
    <location>
        <begin position="1480"/>
        <end position="1508"/>
    </location>
</feature>
<dbReference type="Gene3D" id="2.60.120.920">
    <property type="match status" value="1"/>
</dbReference>
<name>A0A0D9QGZ3_PLAFR</name>
<feature type="compositionally biased region" description="Acidic residues" evidence="1">
    <location>
        <begin position="1161"/>
        <end position="1171"/>
    </location>
</feature>
<reference evidence="3 4" key="1">
    <citation type="submission" date="2014-03" db="EMBL/GenBank/DDBJ databases">
        <title>The Genome Sequence of Plasmodium fragile nilgiri.</title>
        <authorList>
            <consortium name="The Broad Institute Genomics Platform"/>
            <consortium name="The Broad Institute Genome Sequencing Center for Infectious Disease"/>
            <person name="Neafsey D."/>
            <person name="Duraisingh M."/>
            <person name="Young S.K."/>
            <person name="Zeng Q."/>
            <person name="Gargeya S."/>
            <person name="Abouelleil A."/>
            <person name="Alvarado L."/>
            <person name="Chapman S.B."/>
            <person name="Gainer-Dewar J."/>
            <person name="Goldberg J."/>
            <person name="Griggs A."/>
            <person name="Gujja S."/>
            <person name="Hansen M."/>
            <person name="Howarth C."/>
            <person name="Imamovic A."/>
            <person name="Larimer J."/>
            <person name="Pearson M."/>
            <person name="Poon T.W."/>
            <person name="Priest M."/>
            <person name="Roberts A."/>
            <person name="Saif S."/>
            <person name="Shea T."/>
            <person name="Sykes S."/>
            <person name="Wortman J."/>
            <person name="Nusbaum C."/>
            <person name="Birren B."/>
        </authorList>
    </citation>
    <scope>NUCLEOTIDE SEQUENCE [LARGE SCALE GENOMIC DNA]</scope>
    <source>
        <strain evidence="4">nilgiri</strain>
    </source>
</reference>
<organism evidence="3 4">
    <name type="scientific">Plasmodium fragile</name>
    <dbReference type="NCBI Taxonomy" id="5857"/>
    <lineage>
        <taxon>Eukaryota</taxon>
        <taxon>Sar</taxon>
        <taxon>Alveolata</taxon>
        <taxon>Apicomplexa</taxon>
        <taxon>Aconoidasida</taxon>
        <taxon>Haemosporida</taxon>
        <taxon>Plasmodiidae</taxon>
        <taxon>Plasmodium</taxon>
        <taxon>Plasmodium (Plasmodium)</taxon>
    </lineage>
</organism>
<feature type="region of interest" description="Disordered" evidence="1">
    <location>
        <begin position="1480"/>
        <end position="1715"/>
    </location>
</feature>
<feature type="compositionally biased region" description="Acidic residues" evidence="1">
    <location>
        <begin position="965"/>
        <end position="1136"/>
    </location>
</feature>
<dbReference type="PROSITE" id="PS50188">
    <property type="entry name" value="B302_SPRY"/>
    <property type="match status" value="1"/>
</dbReference>
<dbReference type="OMA" id="KHTDIAC"/>
<feature type="compositionally biased region" description="Basic residues" evidence="1">
    <location>
        <begin position="1143"/>
        <end position="1157"/>
    </location>
</feature>
<dbReference type="Pfam" id="PF00622">
    <property type="entry name" value="SPRY"/>
    <property type="match status" value="1"/>
</dbReference>
<feature type="compositionally biased region" description="Basic and acidic residues" evidence="1">
    <location>
        <begin position="1544"/>
        <end position="1559"/>
    </location>
</feature>
<feature type="region of interest" description="Disordered" evidence="1">
    <location>
        <begin position="913"/>
        <end position="1184"/>
    </location>
</feature>
<feature type="compositionally biased region" description="Basic and acidic residues" evidence="1">
    <location>
        <begin position="2133"/>
        <end position="2143"/>
    </location>
</feature>
<protein>
    <recommendedName>
        <fullName evidence="2">B30.2/SPRY domain-containing protein</fullName>
    </recommendedName>
</protein>
<sequence length="2467" mass="284407">MVSHNLFDANANGEETMLRSDNTYEDGLLRGGSKICHRTTYAVKRSNREPLFYCVESEKQNGRRKHFNGNCESHTDVNMSKKRRDSLNPLKLYKKSENTLYVRSKSRAPFNNKMEKGKYKLHSHIWNIPSRHVSGLLELALKWRRRCFCGYSKRIISSNRKICLIQFFMPMSKCCKKKLNKIGNLFLTRNKLQTCNQVISNMTAHRRRVPPRFRVTREESCEKINEGEVCLYVCHCTVLKNYNLHVIWGRKKNKKGIMDDFHDLKSSCKSSHSKHLVLYHYNSVENLKKEKNTHVIPFAQFSYTSHMLGLVFAQPTHHCHQLRVKNGEKKTCNVFSVNLMASRSEVLSPIHCGPCNMCKYEGTYSQGSVCNITEMNFLIDPKWRKFNMYIIPAKSYSFSDLSELIGAVIPEHIPLNCNVGMGETALFSSLQHQGEKLFFYVPSYTHMKIQPQRFVNLSLLNNPVMLDKNYPQWIEHPNCYLCPPSPLGRKKKKNDKHSRKKNSSCCVTLPNLCTPHLAHLEYNNYKCTLGKGEIILQPLLRVKGEADVIGLITHGKAEVVYYPQRRVNAPANGKLSPVRVIGGSEICFFNEEGIISGTPYACMCAGPYPSLTSTPWGRMPGGDQTEATSPYFDKFVCTSKSREQSREQSRKLEHIIYTFMHAVERIICLAAYYLSFLHVLHYNVYFYLTVLVKFVECKMYMLIRRENKKGDHLFLLGEEVALVDQMEEEDHFENGKVTSKRMVVLPYCDKSLGRDNTTKRRGKEYPLVAKLLPKGHNKNGRTIVCTNSMHTETVKECVARMGKSLTSAFVPKRATPCADRRHFSSEHRLTRPCKNKNKDEKKEMCSSMSRGTNLQEKRNEAYTYEPSEEYSTLGNSPNYEQLVNTSDKNHLCSFSYTPCKSTLFLSSSSNKRCFRRKGTEGNRGRRKGGDKKTNDPKGNQEKGRKNRGYGNESDSHMESDSESSSGEEEDEEDDEEEEEEEDDDEDEEDDEVEEGEEHDGEEEEGGEFDVEDENEQEEEHDDDNEDVEDNDGAEDDDEEEDYEEDEFDVDEENCDDEDEDVEEEEEQDDDADDEENDEEGDDDDEEDDEEDEDDEPEDETDEEEQDDEPDEEEEDEYEEPDGETDDEDETDDDDEDQAYHKDSSKKRKKKGKMRKEHQLKDEEESEGEINTEDEKHDYHYNHSNSHYDKKKKLYLKKKNKRFKHRYVYLNNVFKDSVCINTTNVSNFITVSKDKLTATYSAWGKHTDIACVQVNKCASRDCSIYYFEVEVLSCSNFSKIVIGMTSKNYTINKNPGSEYNSFGYKNDDGKKIIDSKLESYSNGYTKYDIIGCGINYFDNSAFFTKNGKFLGKACNVNPKYDYYATVGLTTLGDRIKFHLNNFYFDIYNMIYEECEKERKIIKSIYIQKDIFTDVIKSHLIKCGYFNTYKSFVDFVEKHKNTADNGSSVGGSSNTKQSLDKFFAGQGDETKKDEIKKNEIKKDEVKKDEVKKDEAKKDQVKKDTAKDKPTCDPPQSADYTPSTSLQSSQTKYEDPPTHLSQTQSNENKHDDGEAEKRKGEAAEAANDQIQKADESLSKTCTRTSEAPKDASPQKMERKNSTEDQNDEKDKHDFNKFLINYLDAYEKLNKEERGQSKDKTEETKQGGETGNMTLTPSSALRSDQNEGEDKQAEDPKSATDDTKEDNRPVADVTGSSNREEKASGTDEQKVEASTGGVVTPLIDAATPAVEPSISRGQILPLSQAHAKEDPTEEAEKQTISDITANILKSYEFSQYNYPPANLQNTLWISRKNTLGSLLNIRKDSNTLLLNRLKGKRSLNLKEDLNILATNFFNSKKEARKSESDINKKIQLLLREKSGMIKNESLKKLNKKEGKGYSVDKEYITKYFVDLYLSDDKLKKMVHSLQTRHIIRNSIISGNIIQVLNILEEEYADLLTNEKGSFHIAMLYTQQLIEILKPNKKFIKKISLRKKKCKKLGSYDIEDDLLSETSYKTYDTLSDDHFYDDIKTDCGSSDSLLCESSNEEYNRHKDIVLKLEKLNRRGGNLESVKRKETLGSCHKQRRKKLVEHRARGSDKSCDSNGDSTDDKGDSSVNSGDNMVKGCSEKGQATGSSSNGKGQPFDPSNAKKEEASKEDEELTRNAGDDRNADLANHPKTQEGKGIDTTEMNETSKRNSQLNDNDLVKEKKIERMIYRSMRSNYDEEFFETNNLQEEYEQHYNKLSKEYEFFEEDNPYNNKNRKQYFRKETFGKKRYPKKAHTFSSSGDDDNSTSDGDSNDSNFNEEKHYEFNDINFDEIYQYIYKNKSPNSEDVKFKKDHLYLALLWIREKLSHFNKSRQVNVRQCILDTTSLIAYHKPYKERLVRMFFSKNRNLLTFSSVNEGILGLCLKVPVYSPLEIMVKHLILCRNLLREKKGNIGIKYDCRYVCQPYKRYMIKVKNNKKKRRYFKEATKQKNEKGSLNGKIIEDNRLSIF</sequence>
<dbReference type="VEuPathDB" id="PlasmoDB:AK88_04122"/>
<dbReference type="InterPro" id="IPR044736">
    <property type="entry name" value="Gid1/RanBPM/SPLA_SPRY"/>
</dbReference>
<dbReference type="PANTHER" id="PTHR36812">
    <property type="entry name" value="NEUROFILAMENT TRIPLET M PROTEIN-LIKE PROTEIN"/>
    <property type="match status" value="1"/>
</dbReference>
<evidence type="ECO:0000313" key="4">
    <source>
        <dbReference type="Proteomes" id="UP000054561"/>
    </source>
</evidence>
<dbReference type="InterPro" id="IPR043136">
    <property type="entry name" value="B30.2/SPRY_sf"/>
</dbReference>
<dbReference type="GeneID" id="24269436"/>
<feature type="compositionally biased region" description="Basic and acidic residues" evidence="1">
    <location>
        <begin position="1660"/>
        <end position="1685"/>
    </location>
</feature>
<feature type="region of interest" description="Disordered" evidence="1">
    <location>
        <begin position="2249"/>
        <end position="2276"/>
    </location>
</feature>
<evidence type="ECO:0000313" key="3">
    <source>
        <dbReference type="EMBL" id="KJP86228.1"/>
    </source>
</evidence>
<gene>
    <name evidence="3" type="ORF">AK88_04122</name>
</gene>
<dbReference type="OrthoDB" id="25503at2759"/>
<feature type="compositionally biased region" description="Basic and acidic residues" evidence="1">
    <location>
        <begin position="1694"/>
        <end position="1707"/>
    </location>
</feature>
<feature type="compositionally biased region" description="Basic and acidic residues" evidence="1">
    <location>
        <begin position="930"/>
        <end position="943"/>
    </location>
</feature>
<feature type="compositionally biased region" description="Polar residues" evidence="1">
    <location>
        <begin position="1515"/>
        <end position="1528"/>
    </location>
</feature>